<organism evidence="1 2">
    <name type="scientific">Clonorchis sinensis</name>
    <name type="common">Chinese liver fluke</name>
    <dbReference type="NCBI Taxonomy" id="79923"/>
    <lineage>
        <taxon>Eukaryota</taxon>
        <taxon>Metazoa</taxon>
        <taxon>Spiralia</taxon>
        <taxon>Lophotrochozoa</taxon>
        <taxon>Platyhelminthes</taxon>
        <taxon>Trematoda</taxon>
        <taxon>Digenea</taxon>
        <taxon>Opisthorchiida</taxon>
        <taxon>Opisthorchiata</taxon>
        <taxon>Opisthorchiidae</taxon>
        <taxon>Clonorchis</taxon>
    </lineage>
</organism>
<dbReference type="EMBL" id="NIRI02000056">
    <property type="protein sequence ID" value="KAG5443272.1"/>
    <property type="molecule type" value="Genomic_DNA"/>
</dbReference>
<dbReference type="AlphaFoldDB" id="A0A3R7GJC9"/>
<evidence type="ECO:0000313" key="2">
    <source>
        <dbReference type="Proteomes" id="UP000286415"/>
    </source>
</evidence>
<name>A0A3R7GJC9_CLOSI</name>
<proteinExistence type="predicted"/>
<gene>
    <name evidence="1" type="ORF">CSKR_106288</name>
</gene>
<dbReference type="InParanoid" id="A0A3R7GJC9"/>
<sequence length="138" mass="15416">MELDFAQAKGPVLLIQRFSNVSSICVLQAKCDGIPSSRNQTALIENVSIYCGITCSCDLPGETATRMQTAIPRAHVDVHCATHDGHRDHLTLIHFFTPLFVYCEDSVYIFDSAGCTWFHELIVYTTQFVTVTIKNKLC</sequence>
<dbReference type="Proteomes" id="UP000286415">
    <property type="component" value="Unassembled WGS sequence"/>
</dbReference>
<keyword evidence="2" id="KW-1185">Reference proteome</keyword>
<comment type="caution">
    <text evidence="1">The sequence shown here is derived from an EMBL/GenBank/DDBJ whole genome shotgun (WGS) entry which is preliminary data.</text>
</comment>
<reference evidence="1 2" key="1">
    <citation type="journal article" date="2018" name="Biotechnol. Adv.">
        <title>Improved genomic resources and new bioinformatic workflow for the carcinogenic parasite Clonorchis sinensis: Biotechnological implications.</title>
        <authorList>
            <person name="Wang D."/>
            <person name="Korhonen P.K."/>
            <person name="Gasser R.B."/>
            <person name="Young N.D."/>
        </authorList>
    </citation>
    <scope>NUCLEOTIDE SEQUENCE [LARGE SCALE GENOMIC DNA]</scope>
    <source>
        <strain evidence="1">Cs-k2</strain>
    </source>
</reference>
<protein>
    <submittedName>
        <fullName evidence="1">Uncharacterized protein</fullName>
    </submittedName>
</protein>
<accession>A0A3R7GJC9</accession>
<evidence type="ECO:0000313" key="1">
    <source>
        <dbReference type="EMBL" id="KAG5443272.1"/>
    </source>
</evidence>
<reference evidence="1 2" key="2">
    <citation type="journal article" date="2021" name="Genomics">
        <title>High-quality reference genome for Clonorchis sinensis.</title>
        <authorList>
            <person name="Young N.D."/>
            <person name="Stroehlein A.J."/>
            <person name="Kinkar L."/>
            <person name="Wang T."/>
            <person name="Sohn W.M."/>
            <person name="Chang B.C.H."/>
            <person name="Kaur P."/>
            <person name="Weisz D."/>
            <person name="Dudchenko O."/>
            <person name="Aiden E.L."/>
            <person name="Korhonen P.K."/>
            <person name="Gasser R.B."/>
        </authorList>
    </citation>
    <scope>NUCLEOTIDE SEQUENCE [LARGE SCALE GENOMIC DNA]</scope>
    <source>
        <strain evidence="1">Cs-k2</strain>
    </source>
</reference>